<dbReference type="InterPro" id="IPR007321">
    <property type="entry name" value="Transposase_28"/>
</dbReference>
<sequence>MVKKKSLTAAASSTSGGAAAKSSSNLPKGSAPNAPPPALAPPGSAAKPGDWIASSITKRDEKRSRSLGLISSDEENVIFPGAVYRPNPPAGFTVMFLSFLYRGLSLPAHEFLLHLLRTYEIQLWQLTPNSILHVDVFITLCEAFLGIEPHFGLWKKIFYVKRYSSSNGSFVIGGVGFVARSEVNYFNFPMRESVQGWRLKWFYIKDSLSTESQLPCFADVLEAKPKDSWKNILSPDERVSADELFAKFLRIKEADGQTMVGTEVAAVFLKRRVQPVMARIRPMWLYSGSKDETRVNAAELSEKELLDEVRRLTLFSQEDSIPLISSYTPLDADHPPPKIPIVSGNLHDSPNDTSEGRGSSVPVDFHTVEHTGPESKLDDPIDSETAHTDLPPPADDACDTEGSVRDDDADRDAFVNAAVEEARASPVKRSTGGFAEEDDLFDMDEGFVEPPSKKAKSGAAPPDVAASEASAPKTVPAAQVSTASSLSKGKDVPSTAAAVTPPSDLRGVISSLEAFASQFTSLEADKVRLQKEVKSSSSKLDGAVKIAAAARQEVDSLKEELGKLKEKLKEEEASRLAAEARAAEKDDLLRQSSLALLEAADIPVAALDKIPNNSPANSVSMTLAAHQLTRELLDKGKGAMARMHSMIFPKISQDKTLGKLIDAFAVNTKEVIEIFPVPPFVDDSSGALSEEDRIQRMKDRIAQMEKDLRSTYALAAIVRKKGEIAADIERYALTELHKATESLNSIALNRAEENKRIHERVNALTQLSSAEEIFWREHSKASAVARFQDRVQQVHHFFDKCYKALRIRDLVRAQVFAGARFTLALVLARYPSANLLTIANAVGDLETLYPKVLLPANIIVDKLEKDSRVPEERETPRG</sequence>
<feature type="coiled-coil region" evidence="1">
    <location>
        <begin position="512"/>
        <end position="586"/>
    </location>
</feature>
<feature type="domain" description="Transposase (putative) gypsy type" evidence="3">
    <location>
        <begin position="94"/>
        <end position="161"/>
    </location>
</feature>
<dbReference type="Pfam" id="PF04195">
    <property type="entry name" value="Transposase_28"/>
    <property type="match status" value="1"/>
</dbReference>
<evidence type="ECO:0000256" key="2">
    <source>
        <dbReference type="SAM" id="MobiDB-lite"/>
    </source>
</evidence>
<protein>
    <recommendedName>
        <fullName evidence="3">Transposase (putative) gypsy type domain-containing protein</fullName>
    </recommendedName>
</protein>
<organism evidence="4 5">
    <name type="scientific">Lolium multiflorum</name>
    <name type="common">Italian ryegrass</name>
    <name type="synonym">Lolium perenne subsp. multiflorum</name>
    <dbReference type="NCBI Taxonomy" id="4521"/>
    <lineage>
        <taxon>Eukaryota</taxon>
        <taxon>Viridiplantae</taxon>
        <taxon>Streptophyta</taxon>
        <taxon>Embryophyta</taxon>
        <taxon>Tracheophyta</taxon>
        <taxon>Spermatophyta</taxon>
        <taxon>Magnoliopsida</taxon>
        <taxon>Liliopsida</taxon>
        <taxon>Poales</taxon>
        <taxon>Poaceae</taxon>
        <taxon>BOP clade</taxon>
        <taxon>Pooideae</taxon>
        <taxon>Poodae</taxon>
        <taxon>Poeae</taxon>
        <taxon>Poeae Chloroplast Group 2 (Poeae type)</taxon>
        <taxon>Loliodinae</taxon>
        <taxon>Loliinae</taxon>
        <taxon>Lolium</taxon>
    </lineage>
</organism>
<dbReference type="PANTHER" id="PTHR33026:SF7">
    <property type="entry name" value="OS03G0100275 PROTEIN"/>
    <property type="match status" value="1"/>
</dbReference>
<feature type="region of interest" description="Disordered" evidence="2">
    <location>
        <begin position="444"/>
        <end position="501"/>
    </location>
</feature>
<keyword evidence="1" id="KW-0175">Coiled coil</keyword>
<accession>A0AAD8WSI8</accession>
<evidence type="ECO:0000313" key="4">
    <source>
        <dbReference type="EMBL" id="KAK1679397.1"/>
    </source>
</evidence>
<feature type="region of interest" description="Disordered" evidence="2">
    <location>
        <begin position="1"/>
        <end position="50"/>
    </location>
</feature>
<keyword evidence="5" id="KW-1185">Reference proteome</keyword>
<dbReference type="AlphaFoldDB" id="A0AAD8WSI8"/>
<evidence type="ECO:0000259" key="3">
    <source>
        <dbReference type="Pfam" id="PF04195"/>
    </source>
</evidence>
<feature type="compositionally biased region" description="Polar residues" evidence="2">
    <location>
        <begin position="346"/>
        <end position="357"/>
    </location>
</feature>
<reference evidence="4" key="1">
    <citation type="submission" date="2023-07" db="EMBL/GenBank/DDBJ databases">
        <title>A chromosome-level genome assembly of Lolium multiflorum.</title>
        <authorList>
            <person name="Chen Y."/>
            <person name="Copetti D."/>
            <person name="Kolliker R."/>
            <person name="Studer B."/>
        </authorList>
    </citation>
    <scope>NUCLEOTIDE SEQUENCE</scope>
    <source>
        <strain evidence="4">02402/16</strain>
        <tissue evidence="4">Leaf</tissue>
    </source>
</reference>
<dbReference type="Proteomes" id="UP001231189">
    <property type="component" value="Unassembled WGS sequence"/>
</dbReference>
<feature type="coiled-coil region" evidence="1">
    <location>
        <begin position="687"/>
        <end position="714"/>
    </location>
</feature>
<name>A0AAD8WSI8_LOLMU</name>
<comment type="caution">
    <text evidence="4">The sequence shown here is derived from an EMBL/GenBank/DDBJ whole genome shotgun (WGS) entry which is preliminary data.</text>
</comment>
<feature type="compositionally biased region" description="Low complexity" evidence="2">
    <location>
        <begin position="7"/>
        <end position="24"/>
    </location>
</feature>
<gene>
    <name evidence="4" type="ORF">QYE76_040245</name>
</gene>
<evidence type="ECO:0000256" key="1">
    <source>
        <dbReference type="SAM" id="Coils"/>
    </source>
</evidence>
<dbReference type="EMBL" id="JAUUTY010000002">
    <property type="protein sequence ID" value="KAK1679397.1"/>
    <property type="molecule type" value="Genomic_DNA"/>
</dbReference>
<feature type="compositionally biased region" description="Basic and acidic residues" evidence="2">
    <location>
        <begin position="366"/>
        <end position="387"/>
    </location>
</feature>
<dbReference type="PANTHER" id="PTHR33026">
    <property type="entry name" value="OS06G0360600 PROTEIN"/>
    <property type="match status" value="1"/>
</dbReference>
<feature type="region of interest" description="Disordered" evidence="2">
    <location>
        <begin position="326"/>
        <end position="407"/>
    </location>
</feature>
<proteinExistence type="predicted"/>
<evidence type="ECO:0000313" key="5">
    <source>
        <dbReference type="Proteomes" id="UP001231189"/>
    </source>
</evidence>